<comment type="caution">
    <text evidence="6">The sequence shown here is derived from an EMBL/GenBank/DDBJ whole genome shotgun (WGS) entry which is preliminary data.</text>
</comment>
<evidence type="ECO:0000256" key="3">
    <source>
        <dbReference type="ARBA" id="ARBA00023274"/>
    </source>
</evidence>
<proteinExistence type="inferred from homology"/>
<dbReference type="GO" id="GO:0006412">
    <property type="term" value="P:translation"/>
    <property type="evidence" value="ECO:0007669"/>
    <property type="project" value="InterPro"/>
</dbReference>
<keyword evidence="7" id="KW-1185">Reference proteome</keyword>
<dbReference type="Proteomes" id="UP000192578">
    <property type="component" value="Unassembled WGS sequence"/>
</dbReference>
<name>A0A1W0WVF9_HYPEX</name>
<dbReference type="GO" id="GO:0003735">
    <property type="term" value="F:structural constituent of ribosome"/>
    <property type="evidence" value="ECO:0007669"/>
    <property type="project" value="InterPro"/>
</dbReference>
<dbReference type="SUPFAM" id="SSF50104">
    <property type="entry name" value="Translation proteins SH3-like domain"/>
    <property type="match status" value="1"/>
</dbReference>
<dbReference type="Pfam" id="PF01245">
    <property type="entry name" value="Ribosomal_L19"/>
    <property type="match status" value="1"/>
</dbReference>
<dbReference type="InterPro" id="IPR038657">
    <property type="entry name" value="Ribosomal_bL19_sf"/>
</dbReference>
<dbReference type="GO" id="GO:0005762">
    <property type="term" value="C:mitochondrial large ribosomal subunit"/>
    <property type="evidence" value="ECO:0007669"/>
    <property type="project" value="TreeGrafter"/>
</dbReference>
<protein>
    <recommendedName>
        <fullName evidence="4">Large ribosomal subunit protein bL19m</fullName>
    </recommendedName>
    <alternativeName>
        <fullName evidence="5">39S ribosomal protein L19, mitochondrial</fullName>
    </alternativeName>
</protein>
<accession>A0A1W0WVF9</accession>
<gene>
    <name evidence="6" type="ORF">BV898_06835</name>
</gene>
<dbReference type="Gene3D" id="2.30.30.790">
    <property type="match status" value="1"/>
</dbReference>
<evidence type="ECO:0000256" key="4">
    <source>
        <dbReference type="ARBA" id="ARBA00035288"/>
    </source>
</evidence>
<dbReference type="PANTHER" id="PTHR15680:SF9">
    <property type="entry name" value="LARGE RIBOSOMAL SUBUNIT PROTEIN BL19M"/>
    <property type="match status" value="1"/>
</dbReference>
<dbReference type="InterPro" id="IPR008991">
    <property type="entry name" value="Translation_prot_SH3-like_sf"/>
</dbReference>
<evidence type="ECO:0000256" key="2">
    <source>
        <dbReference type="ARBA" id="ARBA00022980"/>
    </source>
</evidence>
<keyword evidence="2 6" id="KW-0689">Ribosomal protein</keyword>
<dbReference type="EMBL" id="MTYJ01000042">
    <property type="protein sequence ID" value="OQV19198.1"/>
    <property type="molecule type" value="Genomic_DNA"/>
</dbReference>
<evidence type="ECO:0000256" key="5">
    <source>
        <dbReference type="ARBA" id="ARBA00035359"/>
    </source>
</evidence>
<reference evidence="7" key="1">
    <citation type="submission" date="2017-01" db="EMBL/GenBank/DDBJ databases">
        <title>Comparative genomics of anhydrobiosis in the tardigrade Hypsibius dujardini.</title>
        <authorList>
            <person name="Yoshida Y."/>
            <person name="Koutsovoulos G."/>
            <person name="Laetsch D."/>
            <person name="Stevens L."/>
            <person name="Kumar S."/>
            <person name="Horikawa D."/>
            <person name="Ishino K."/>
            <person name="Komine S."/>
            <person name="Tomita M."/>
            <person name="Blaxter M."/>
            <person name="Arakawa K."/>
        </authorList>
    </citation>
    <scope>NUCLEOTIDE SEQUENCE [LARGE SCALE GENOMIC DNA]</scope>
    <source>
        <strain evidence="7">Z151</strain>
    </source>
</reference>
<evidence type="ECO:0000313" key="7">
    <source>
        <dbReference type="Proteomes" id="UP000192578"/>
    </source>
</evidence>
<dbReference type="InterPro" id="IPR001857">
    <property type="entry name" value="Ribosomal_bL19"/>
</dbReference>
<sequence length="289" mass="33735">MALPSRFGIRLISPFFVPHRCDSILASKAAQAILRKDIKDVEHVPPLVPGSEIPASYRYIYPDFLALPDIKKRNKLAEKLNRMDMLRRRSVMEIPEFYPGSVLAVTTSDPNAPNKTSRFVGICICRGGNQLLSFMILRNVIDGLGCEIKYDLYNPTIRKIEVLKLERRLDEQLFYLRDAPPEHSTFPFDMEATPHPEGLAVPLNETVVHLNPFPWKTRWELYGFRGFTYDFLPSRKVVRKAKVLAPLEWERFDLMKKYRVQIPLEDQEEMFKDILVHNCGTFEKKRRRR</sequence>
<organism evidence="6 7">
    <name type="scientific">Hypsibius exemplaris</name>
    <name type="common">Freshwater tardigrade</name>
    <dbReference type="NCBI Taxonomy" id="2072580"/>
    <lineage>
        <taxon>Eukaryota</taxon>
        <taxon>Metazoa</taxon>
        <taxon>Ecdysozoa</taxon>
        <taxon>Tardigrada</taxon>
        <taxon>Eutardigrada</taxon>
        <taxon>Parachela</taxon>
        <taxon>Hypsibioidea</taxon>
        <taxon>Hypsibiidae</taxon>
        <taxon>Hypsibius</taxon>
    </lineage>
</organism>
<evidence type="ECO:0000256" key="1">
    <source>
        <dbReference type="ARBA" id="ARBA00005781"/>
    </source>
</evidence>
<evidence type="ECO:0000313" key="6">
    <source>
        <dbReference type="EMBL" id="OQV19198.1"/>
    </source>
</evidence>
<keyword evidence="3" id="KW-0687">Ribonucleoprotein</keyword>
<comment type="similarity">
    <text evidence="1">Belongs to the bacterial ribosomal protein bL19 family.</text>
</comment>
<dbReference type="AlphaFoldDB" id="A0A1W0WVF9"/>
<dbReference type="PANTHER" id="PTHR15680">
    <property type="entry name" value="RIBOSOMAL PROTEIN L19"/>
    <property type="match status" value="1"/>
</dbReference>
<dbReference type="OrthoDB" id="432645at2759"/>